<dbReference type="InterPro" id="IPR036249">
    <property type="entry name" value="Thioredoxin-like_sf"/>
</dbReference>
<dbReference type="Proteomes" id="UP001597112">
    <property type="component" value="Unassembled WGS sequence"/>
</dbReference>
<proteinExistence type="predicted"/>
<dbReference type="Gene3D" id="3.40.30.10">
    <property type="entry name" value="Glutaredoxin"/>
    <property type="match status" value="1"/>
</dbReference>
<keyword evidence="2" id="KW-0560">Oxidoreductase</keyword>
<gene>
    <name evidence="2" type="ORF">ACFQ21_24670</name>
</gene>
<dbReference type="EMBL" id="JBHTKA010000008">
    <property type="protein sequence ID" value="MFD1002542.1"/>
    <property type="molecule type" value="Genomic_DNA"/>
</dbReference>
<keyword evidence="3" id="KW-1185">Reference proteome</keyword>
<dbReference type="Pfam" id="PF00578">
    <property type="entry name" value="AhpC-TSA"/>
    <property type="match status" value="1"/>
</dbReference>
<dbReference type="PROSITE" id="PS51352">
    <property type="entry name" value="THIOREDOXIN_2"/>
    <property type="match status" value="1"/>
</dbReference>
<dbReference type="PROSITE" id="PS51257">
    <property type="entry name" value="PROKAR_LIPOPROTEIN"/>
    <property type="match status" value="1"/>
</dbReference>
<name>A0ABW3K948_9BACT</name>
<dbReference type="InterPro" id="IPR000866">
    <property type="entry name" value="AhpC/TSA"/>
</dbReference>
<dbReference type="SUPFAM" id="SSF52833">
    <property type="entry name" value="Thioredoxin-like"/>
    <property type="match status" value="1"/>
</dbReference>
<reference evidence="3" key="1">
    <citation type="journal article" date="2019" name="Int. J. Syst. Evol. Microbiol.">
        <title>The Global Catalogue of Microorganisms (GCM) 10K type strain sequencing project: providing services to taxonomists for standard genome sequencing and annotation.</title>
        <authorList>
            <consortium name="The Broad Institute Genomics Platform"/>
            <consortium name="The Broad Institute Genome Sequencing Center for Infectious Disease"/>
            <person name="Wu L."/>
            <person name="Ma J."/>
        </authorList>
    </citation>
    <scope>NUCLEOTIDE SEQUENCE [LARGE SCALE GENOMIC DNA]</scope>
    <source>
        <strain evidence="3">CCUG 58938</strain>
    </source>
</reference>
<feature type="domain" description="Thioredoxin" evidence="1">
    <location>
        <begin position="21"/>
        <end position="167"/>
    </location>
</feature>
<dbReference type="RefSeq" id="WP_377583790.1">
    <property type="nucleotide sequence ID" value="NZ_JBHTKA010000008.1"/>
</dbReference>
<sequence length="167" mass="18680">MKNISILLITGMLTVAACNKQQEHKPETDLSTTPAVAKNELPAMHITLLDSSQLSARDLHGKNVIVMFQPDCDHCQREAKQIQENITAFETYQVYFVSSATGEELKKFASEYKLDSYSHIHFGSTTVEEIISSLGQIDAPSVYIYDNGKLKQKFNGETDIAEITKHL</sequence>
<protein>
    <submittedName>
        <fullName evidence="2">Peroxiredoxin family protein</fullName>
        <ecNumber evidence="2">1.11.1.24</ecNumber>
    </submittedName>
</protein>
<dbReference type="EC" id="1.11.1.24" evidence="2"/>
<organism evidence="2 3">
    <name type="scientific">Ohtaekwangia kribbensis</name>
    <dbReference type="NCBI Taxonomy" id="688913"/>
    <lineage>
        <taxon>Bacteria</taxon>
        <taxon>Pseudomonadati</taxon>
        <taxon>Bacteroidota</taxon>
        <taxon>Cytophagia</taxon>
        <taxon>Cytophagales</taxon>
        <taxon>Fulvivirgaceae</taxon>
        <taxon>Ohtaekwangia</taxon>
    </lineage>
</organism>
<keyword evidence="2" id="KW-0575">Peroxidase</keyword>
<dbReference type="InterPro" id="IPR013766">
    <property type="entry name" value="Thioredoxin_domain"/>
</dbReference>
<accession>A0ABW3K948</accession>
<comment type="caution">
    <text evidence="2">The sequence shown here is derived from an EMBL/GenBank/DDBJ whole genome shotgun (WGS) entry which is preliminary data.</text>
</comment>
<evidence type="ECO:0000259" key="1">
    <source>
        <dbReference type="PROSITE" id="PS51352"/>
    </source>
</evidence>
<evidence type="ECO:0000313" key="3">
    <source>
        <dbReference type="Proteomes" id="UP001597112"/>
    </source>
</evidence>
<evidence type="ECO:0000313" key="2">
    <source>
        <dbReference type="EMBL" id="MFD1002542.1"/>
    </source>
</evidence>
<dbReference type="GO" id="GO:0140824">
    <property type="term" value="F:thioredoxin-dependent peroxiredoxin activity"/>
    <property type="evidence" value="ECO:0007669"/>
    <property type="project" value="UniProtKB-EC"/>
</dbReference>